<dbReference type="OrthoDB" id="7505659at2"/>
<evidence type="ECO:0000256" key="1">
    <source>
        <dbReference type="ARBA" id="ARBA00023015"/>
    </source>
</evidence>
<dbReference type="EMBL" id="CP034550">
    <property type="protein sequence ID" value="QFZ19100.1"/>
    <property type="molecule type" value="Genomic_DNA"/>
</dbReference>
<evidence type="ECO:0000256" key="4">
    <source>
        <dbReference type="PROSITE-ProRule" id="PRU00335"/>
    </source>
</evidence>
<dbReference type="Pfam" id="PF00440">
    <property type="entry name" value="TetR_N"/>
    <property type="match status" value="1"/>
</dbReference>
<evidence type="ECO:0000259" key="5">
    <source>
        <dbReference type="PROSITE" id="PS50977"/>
    </source>
</evidence>
<name>A0A5Q0GZY8_SACSY</name>
<evidence type="ECO:0000256" key="3">
    <source>
        <dbReference type="ARBA" id="ARBA00023163"/>
    </source>
</evidence>
<organism evidence="6 7">
    <name type="scientific">Saccharothrix syringae</name>
    <name type="common">Nocardiopsis syringae</name>
    <dbReference type="NCBI Taxonomy" id="103733"/>
    <lineage>
        <taxon>Bacteria</taxon>
        <taxon>Bacillati</taxon>
        <taxon>Actinomycetota</taxon>
        <taxon>Actinomycetes</taxon>
        <taxon>Pseudonocardiales</taxon>
        <taxon>Pseudonocardiaceae</taxon>
        <taxon>Saccharothrix</taxon>
    </lineage>
</organism>
<keyword evidence="1" id="KW-0805">Transcription regulation</keyword>
<feature type="domain" description="HTH tetR-type" evidence="5">
    <location>
        <begin position="7"/>
        <end position="67"/>
    </location>
</feature>
<dbReference type="RefSeq" id="WP_033434103.1">
    <property type="nucleotide sequence ID" value="NZ_CP034550.1"/>
</dbReference>
<keyword evidence="7" id="KW-1185">Reference proteome</keyword>
<dbReference type="PRINTS" id="PR00455">
    <property type="entry name" value="HTHTETR"/>
</dbReference>
<dbReference type="InterPro" id="IPR009057">
    <property type="entry name" value="Homeodomain-like_sf"/>
</dbReference>
<dbReference type="InterPro" id="IPR050109">
    <property type="entry name" value="HTH-type_TetR-like_transc_reg"/>
</dbReference>
<dbReference type="PROSITE" id="PS50977">
    <property type="entry name" value="HTH_TETR_2"/>
    <property type="match status" value="1"/>
</dbReference>
<protein>
    <submittedName>
        <fullName evidence="6">TetR/AcrR family transcriptional regulator</fullName>
    </submittedName>
</protein>
<dbReference type="GO" id="GO:0003700">
    <property type="term" value="F:DNA-binding transcription factor activity"/>
    <property type="evidence" value="ECO:0007669"/>
    <property type="project" value="TreeGrafter"/>
</dbReference>
<sequence>MPRQTPQELDDEIIDGAAALFARHGFRETSVQRIAAAVGFSKAGLLHHYPSKEALRAAVLRRCLGEVRMITAGVVHRAAGPERDRAALTAVAELALRQPGFVALILAGLSSAPGDDELDEVVAALGEAFGLAPDTDFTRRLRVSGALGALAVARVALRAHLAGDAIGDVPGDAVGHLVDLACDTLGHTG</sequence>
<gene>
    <name evidence="6" type="ORF">EKG83_18090</name>
</gene>
<evidence type="ECO:0000313" key="7">
    <source>
        <dbReference type="Proteomes" id="UP000325787"/>
    </source>
</evidence>
<feature type="DNA-binding region" description="H-T-H motif" evidence="4">
    <location>
        <begin position="30"/>
        <end position="49"/>
    </location>
</feature>
<dbReference type="PANTHER" id="PTHR30055:SF234">
    <property type="entry name" value="HTH-TYPE TRANSCRIPTIONAL REGULATOR BETI"/>
    <property type="match status" value="1"/>
</dbReference>
<keyword evidence="3" id="KW-0804">Transcription</keyword>
<accession>A0A5Q0GZY8</accession>
<reference evidence="7" key="1">
    <citation type="journal article" date="2021" name="Curr. Microbiol.">
        <title>Complete genome of nocamycin-producing strain Saccharothrix syringae NRRL B-16468 reveals the biosynthetic potential for secondary metabolites.</title>
        <authorList>
            <person name="Mo X."/>
            <person name="Yang S."/>
        </authorList>
    </citation>
    <scope>NUCLEOTIDE SEQUENCE [LARGE SCALE GENOMIC DNA]</scope>
    <source>
        <strain evidence="7">ATCC 51364 / DSM 43886 / JCM 6844 / KCTC 9398 / NBRC 14523 / NRRL B-16468 / INA 2240</strain>
    </source>
</reference>
<evidence type="ECO:0000256" key="2">
    <source>
        <dbReference type="ARBA" id="ARBA00023125"/>
    </source>
</evidence>
<dbReference type="InterPro" id="IPR001647">
    <property type="entry name" value="HTH_TetR"/>
</dbReference>
<dbReference type="GO" id="GO:0000976">
    <property type="term" value="F:transcription cis-regulatory region binding"/>
    <property type="evidence" value="ECO:0007669"/>
    <property type="project" value="TreeGrafter"/>
</dbReference>
<dbReference type="PANTHER" id="PTHR30055">
    <property type="entry name" value="HTH-TYPE TRANSCRIPTIONAL REGULATOR RUTR"/>
    <property type="match status" value="1"/>
</dbReference>
<dbReference type="AlphaFoldDB" id="A0A5Q0GZY8"/>
<evidence type="ECO:0000313" key="6">
    <source>
        <dbReference type="EMBL" id="QFZ19100.1"/>
    </source>
</evidence>
<proteinExistence type="predicted"/>
<dbReference type="KEGG" id="ssyi:EKG83_18090"/>
<dbReference type="SUPFAM" id="SSF46689">
    <property type="entry name" value="Homeodomain-like"/>
    <property type="match status" value="1"/>
</dbReference>
<dbReference type="Gene3D" id="1.10.357.10">
    <property type="entry name" value="Tetracycline Repressor, domain 2"/>
    <property type="match status" value="1"/>
</dbReference>
<keyword evidence="2 4" id="KW-0238">DNA-binding</keyword>
<dbReference type="Proteomes" id="UP000325787">
    <property type="component" value="Chromosome"/>
</dbReference>